<comment type="subcellular location">
    <subcellularLocation>
        <location evidence="1">Membrane</location>
        <topology evidence="1">Multi-pass membrane protein</topology>
    </subcellularLocation>
</comment>
<proteinExistence type="inferred from homology"/>
<organism evidence="7 8">
    <name type="scientific">Camelina sativa</name>
    <name type="common">False flax</name>
    <name type="synonym">Myagrum sativum</name>
    <dbReference type="NCBI Taxonomy" id="90675"/>
    <lineage>
        <taxon>Eukaryota</taxon>
        <taxon>Viridiplantae</taxon>
        <taxon>Streptophyta</taxon>
        <taxon>Embryophyta</taxon>
        <taxon>Tracheophyta</taxon>
        <taxon>Spermatophyta</taxon>
        <taxon>Magnoliopsida</taxon>
        <taxon>eudicotyledons</taxon>
        <taxon>Gunneridae</taxon>
        <taxon>Pentapetalae</taxon>
        <taxon>rosids</taxon>
        <taxon>malvids</taxon>
        <taxon>Brassicales</taxon>
        <taxon>Brassicaceae</taxon>
        <taxon>Camelineae</taxon>
        <taxon>Camelina</taxon>
    </lineage>
</organism>
<keyword evidence="5 6" id="KW-0472">Membrane</keyword>
<dbReference type="PANTHER" id="PTHR33596:SF1">
    <property type="entry name" value="COLD-REGULATED 413 PLASMA MEMBRANE PROTEIN 1-RELATED"/>
    <property type="match status" value="1"/>
</dbReference>
<evidence type="ECO:0000256" key="1">
    <source>
        <dbReference type="ARBA" id="ARBA00004141"/>
    </source>
</evidence>
<keyword evidence="3 6" id="KW-0812">Transmembrane</keyword>
<accession>A0ABM1R065</accession>
<dbReference type="GeneID" id="104746692"/>
<reference evidence="7" key="1">
    <citation type="journal article" date="2014" name="Nat. Commun.">
        <title>The emerging biofuel crop Camelina sativa retains a highly undifferentiated hexaploid genome structure.</title>
        <authorList>
            <person name="Kagale S."/>
            <person name="Koh C."/>
            <person name="Nixon J."/>
            <person name="Bollina V."/>
            <person name="Clarke W.E."/>
            <person name="Tuteja R."/>
            <person name="Spillane C."/>
            <person name="Robinson S.J."/>
            <person name="Links M.G."/>
            <person name="Clarke C."/>
            <person name="Higgins E.E."/>
            <person name="Huebert T."/>
            <person name="Sharpe A.G."/>
            <person name="Parkin I.A."/>
        </authorList>
    </citation>
    <scope>NUCLEOTIDE SEQUENCE [LARGE SCALE GENOMIC DNA]</scope>
    <source>
        <strain evidence="7">cv. DH55</strain>
    </source>
</reference>
<evidence type="ECO:0000313" key="7">
    <source>
        <dbReference type="Proteomes" id="UP000694864"/>
    </source>
</evidence>
<feature type="transmembrane region" description="Helical" evidence="6">
    <location>
        <begin position="120"/>
        <end position="139"/>
    </location>
</feature>
<evidence type="ECO:0000256" key="3">
    <source>
        <dbReference type="ARBA" id="ARBA00022692"/>
    </source>
</evidence>
<dbReference type="PANTHER" id="PTHR33596">
    <property type="entry name" value="COLD-REGULATED 413 PLASMA MEMBRANE PROTEIN 2"/>
    <property type="match status" value="1"/>
</dbReference>
<dbReference type="RefSeq" id="XP_019092403.1">
    <property type="nucleotide sequence ID" value="XM_019236858.1"/>
</dbReference>
<dbReference type="InterPro" id="IPR008892">
    <property type="entry name" value="COR413"/>
</dbReference>
<comment type="similarity">
    <text evidence="2">Belongs to the Cold-regulated 413 protein family.</text>
</comment>
<evidence type="ECO:0000256" key="2">
    <source>
        <dbReference type="ARBA" id="ARBA00005852"/>
    </source>
</evidence>
<dbReference type="Pfam" id="PF05562">
    <property type="entry name" value="WCOR413"/>
    <property type="match status" value="1"/>
</dbReference>
<gene>
    <name evidence="8" type="primary">LOC104746692</name>
</gene>
<keyword evidence="4 6" id="KW-1133">Transmembrane helix</keyword>
<dbReference type="Proteomes" id="UP000694864">
    <property type="component" value="Chromosome 15"/>
</dbReference>
<feature type="transmembrane region" description="Helical" evidence="6">
    <location>
        <begin position="73"/>
        <end position="91"/>
    </location>
</feature>
<sequence length="142" mass="15736">MNLKSFRSDHGTLHSMIGTDFNELTIAAKNLASHTFTLTGLRFGTSVLEWVASIAAIYLVLDQTNWKTNMLTSLLIRYIIFTAPSLIFGIFRGEIGKWIAFVAAIVQLFFPKQAQEYLELPVALVLIALVAPNLIAGTFKDS</sequence>
<protein>
    <submittedName>
        <fullName evidence="8">Cold-regulated 413 plasma membrane protein 1-like</fullName>
    </submittedName>
</protein>
<feature type="transmembrane region" description="Helical" evidence="6">
    <location>
        <begin position="41"/>
        <end position="61"/>
    </location>
</feature>
<evidence type="ECO:0000313" key="8">
    <source>
        <dbReference type="RefSeq" id="XP_019092403.1"/>
    </source>
</evidence>
<evidence type="ECO:0000256" key="6">
    <source>
        <dbReference type="SAM" id="Phobius"/>
    </source>
</evidence>
<evidence type="ECO:0000256" key="5">
    <source>
        <dbReference type="ARBA" id="ARBA00023136"/>
    </source>
</evidence>
<reference evidence="8" key="2">
    <citation type="submission" date="2025-08" db="UniProtKB">
        <authorList>
            <consortium name="RefSeq"/>
        </authorList>
    </citation>
    <scope>IDENTIFICATION</scope>
    <source>
        <tissue evidence="8">Leaf</tissue>
    </source>
</reference>
<name>A0ABM1R065_CAMSA</name>
<keyword evidence="7" id="KW-1185">Reference proteome</keyword>
<evidence type="ECO:0000256" key="4">
    <source>
        <dbReference type="ARBA" id="ARBA00022989"/>
    </source>
</evidence>